<dbReference type="EMBL" id="JANJYI010000002">
    <property type="protein sequence ID" value="KAK2658894.1"/>
    <property type="molecule type" value="Genomic_DNA"/>
</dbReference>
<sequence>MLGEDRVIPHVCVSLIERVTGGVIGEEIPPRDNTQEFRSSGRSNQLFQERSWNNGRENLYGVPPEVADHGELVGGQFDDVFGCQIEMNDGQFNHHYNDFYNDINNEQKPNIGPTQQMDDEENLHPVDTVANNEEEGEVFKPKRHATRVQRFTCSATDIAGTFEVRPNLTTFDSDNVRTWVIPAAQSYLFGHIDGLVFISDRHASIEAGIYKVFPNATHLICCSQFFENVKKRFHRNDVAAIMDKAARSYTELKYNRHMEELSNLHQNTFNYVIEAGPHKWSRVHCLKIRYRVMTTNVTECINSCLKFARQLPMLTLAEFIRNMLQRWFHDRHHTTQSKHNQLIDAAHLVILKRVEKCAYMTVNPCGWNIFFVKWSRK</sequence>
<name>A0AAD9XG83_9ROSI</name>
<keyword evidence="2" id="KW-1185">Reference proteome</keyword>
<organism evidence="1 2">
    <name type="scientific">Dipteronia dyeriana</name>
    <dbReference type="NCBI Taxonomy" id="168575"/>
    <lineage>
        <taxon>Eukaryota</taxon>
        <taxon>Viridiplantae</taxon>
        <taxon>Streptophyta</taxon>
        <taxon>Embryophyta</taxon>
        <taxon>Tracheophyta</taxon>
        <taxon>Spermatophyta</taxon>
        <taxon>Magnoliopsida</taxon>
        <taxon>eudicotyledons</taxon>
        <taxon>Gunneridae</taxon>
        <taxon>Pentapetalae</taxon>
        <taxon>rosids</taxon>
        <taxon>malvids</taxon>
        <taxon>Sapindales</taxon>
        <taxon>Sapindaceae</taxon>
        <taxon>Hippocastanoideae</taxon>
        <taxon>Acereae</taxon>
        <taxon>Dipteronia</taxon>
    </lineage>
</organism>
<accession>A0AAD9XG83</accession>
<evidence type="ECO:0000313" key="1">
    <source>
        <dbReference type="EMBL" id="KAK2658894.1"/>
    </source>
</evidence>
<reference evidence="1" key="1">
    <citation type="journal article" date="2023" name="Plant J.">
        <title>Genome sequences and population genomics provide insights into the demographic history, inbreeding, and mutation load of two 'living fossil' tree species of Dipteronia.</title>
        <authorList>
            <person name="Feng Y."/>
            <person name="Comes H.P."/>
            <person name="Chen J."/>
            <person name="Zhu S."/>
            <person name="Lu R."/>
            <person name="Zhang X."/>
            <person name="Li P."/>
            <person name="Qiu J."/>
            <person name="Olsen K.M."/>
            <person name="Qiu Y."/>
        </authorList>
    </citation>
    <scope>NUCLEOTIDE SEQUENCE</scope>
    <source>
        <strain evidence="1">KIB01</strain>
    </source>
</reference>
<evidence type="ECO:0000313" key="2">
    <source>
        <dbReference type="Proteomes" id="UP001280121"/>
    </source>
</evidence>
<dbReference type="AlphaFoldDB" id="A0AAD9XG83"/>
<evidence type="ECO:0008006" key="3">
    <source>
        <dbReference type="Google" id="ProtNLM"/>
    </source>
</evidence>
<protein>
    <recommendedName>
        <fullName evidence="3">MULE transposase domain-containing protein</fullName>
    </recommendedName>
</protein>
<dbReference type="PANTHER" id="PTHR31973">
    <property type="entry name" value="POLYPROTEIN, PUTATIVE-RELATED"/>
    <property type="match status" value="1"/>
</dbReference>
<dbReference type="Proteomes" id="UP001280121">
    <property type="component" value="Unassembled WGS sequence"/>
</dbReference>
<comment type="caution">
    <text evidence="1">The sequence shown here is derived from an EMBL/GenBank/DDBJ whole genome shotgun (WGS) entry which is preliminary data.</text>
</comment>
<dbReference type="PANTHER" id="PTHR31973:SF187">
    <property type="entry name" value="MUTATOR TRANSPOSASE MUDRA PROTEIN"/>
    <property type="match status" value="1"/>
</dbReference>
<proteinExistence type="predicted"/>
<gene>
    <name evidence="1" type="ORF">Ddye_005427</name>
</gene>